<accession>A0A2T4VYH4</accession>
<dbReference type="SUPFAM" id="SSF47413">
    <property type="entry name" value="lambda repressor-like DNA-binding domains"/>
    <property type="match status" value="2"/>
</dbReference>
<gene>
    <name evidence="3" type="ORF">C4617_03230</name>
</gene>
<comment type="caution">
    <text evidence="3">The sequence shown here is derived from an EMBL/GenBank/DDBJ whole genome shotgun (WGS) entry which is preliminary data.</text>
</comment>
<protein>
    <recommendedName>
        <fullName evidence="2">HTH cro/C1-type domain-containing protein</fullName>
    </recommendedName>
</protein>
<reference evidence="4" key="1">
    <citation type="submission" date="2018-02" db="EMBL/GenBank/DDBJ databases">
        <title>Genome sequence of Candidatus Liberibacter europaeus.</title>
        <authorList>
            <person name="Frampton R.A."/>
            <person name="Thompson S.M."/>
            <person name="David C."/>
            <person name="Addison S.M."/>
            <person name="Smith G.R."/>
        </authorList>
    </citation>
    <scope>NUCLEOTIDE SEQUENCE [LARGE SCALE GENOMIC DNA]</scope>
</reference>
<evidence type="ECO:0000313" key="4">
    <source>
        <dbReference type="Proteomes" id="UP000240811"/>
    </source>
</evidence>
<sequence>MENYTHNTLNWKEIGQRFKTVRKNRNLSQEEMGKLSNQLRQAITRYENGLQPASINYALFLRNEFGTSFDWLYDGDMVERQYKDIQQKKTFDLQTIGTRLKAIRVDKGLNKEEFGRVIGITGQAVAQFENCI</sequence>
<feature type="domain" description="HTH cro/C1-type" evidence="2">
    <location>
        <begin position="100"/>
        <end position="130"/>
    </location>
</feature>
<dbReference type="Pfam" id="PF01381">
    <property type="entry name" value="HTH_3"/>
    <property type="match status" value="1"/>
</dbReference>
<dbReference type="PANTHER" id="PTHR46558:SF4">
    <property type="entry name" value="DNA-BIDING PHAGE PROTEIN"/>
    <property type="match status" value="1"/>
</dbReference>
<evidence type="ECO:0000313" key="3">
    <source>
        <dbReference type="EMBL" id="PTL86820.1"/>
    </source>
</evidence>
<keyword evidence="1" id="KW-0238">DNA-binding</keyword>
<dbReference type="PANTHER" id="PTHR46558">
    <property type="entry name" value="TRACRIPTIONAL REGULATORY PROTEIN-RELATED-RELATED"/>
    <property type="match status" value="1"/>
</dbReference>
<evidence type="ECO:0000259" key="2">
    <source>
        <dbReference type="PROSITE" id="PS50943"/>
    </source>
</evidence>
<dbReference type="Gene3D" id="1.10.260.40">
    <property type="entry name" value="lambda repressor-like DNA-binding domains"/>
    <property type="match status" value="2"/>
</dbReference>
<dbReference type="EMBL" id="PSQJ01000002">
    <property type="protein sequence ID" value="PTL86820.1"/>
    <property type="molecule type" value="Genomic_DNA"/>
</dbReference>
<dbReference type="InterPro" id="IPR010982">
    <property type="entry name" value="Lambda_DNA-bd_dom_sf"/>
</dbReference>
<dbReference type="InterPro" id="IPR001387">
    <property type="entry name" value="Cro/C1-type_HTH"/>
</dbReference>
<dbReference type="PROSITE" id="PS50943">
    <property type="entry name" value="HTH_CROC1"/>
    <property type="match status" value="2"/>
</dbReference>
<dbReference type="CDD" id="cd00093">
    <property type="entry name" value="HTH_XRE"/>
    <property type="match status" value="2"/>
</dbReference>
<evidence type="ECO:0000256" key="1">
    <source>
        <dbReference type="ARBA" id="ARBA00023125"/>
    </source>
</evidence>
<name>A0A2T4VYH4_9HYPH</name>
<dbReference type="Proteomes" id="UP000240811">
    <property type="component" value="Unassembled WGS sequence"/>
</dbReference>
<dbReference type="AlphaFoldDB" id="A0A2T4VYH4"/>
<proteinExistence type="predicted"/>
<organism evidence="3 4">
    <name type="scientific">Candidatus Liberibacter europaeus</name>
    <dbReference type="NCBI Taxonomy" id="744859"/>
    <lineage>
        <taxon>Bacteria</taxon>
        <taxon>Pseudomonadati</taxon>
        <taxon>Pseudomonadota</taxon>
        <taxon>Alphaproteobacteria</taxon>
        <taxon>Hyphomicrobiales</taxon>
        <taxon>Rhizobiaceae</taxon>
        <taxon>Liberibacter</taxon>
    </lineage>
</organism>
<dbReference type="GO" id="GO:0003677">
    <property type="term" value="F:DNA binding"/>
    <property type="evidence" value="ECO:0007669"/>
    <property type="project" value="UniProtKB-KW"/>
</dbReference>
<feature type="domain" description="HTH cro/C1-type" evidence="2">
    <location>
        <begin position="18"/>
        <end position="72"/>
    </location>
</feature>
<dbReference type="SMART" id="SM00530">
    <property type="entry name" value="HTH_XRE"/>
    <property type="match status" value="1"/>
</dbReference>